<dbReference type="Pfam" id="PF24166">
    <property type="entry name" value="DUF7410"/>
    <property type="match status" value="1"/>
</dbReference>
<keyword evidence="1" id="KW-0812">Transmembrane</keyword>
<keyword evidence="1" id="KW-1133">Transmembrane helix</keyword>
<feature type="domain" description="C2H2-type" evidence="2">
    <location>
        <begin position="21"/>
        <end position="42"/>
    </location>
</feature>
<dbReference type="PROSITE" id="PS00028">
    <property type="entry name" value="ZINC_FINGER_C2H2_1"/>
    <property type="match status" value="1"/>
</dbReference>
<evidence type="ECO:0000259" key="2">
    <source>
        <dbReference type="PROSITE" id="PS00028"/>
    </source>
</evidence>
<keyword evidence="1" id="KW-0472">Membrane</keyword>
<feature type="transmembrane region" description="Helical" evidence="1">
    <location>
        <begin position="72"/>
        <end position="91"/>
    </location>
</feature>
<dbReference type="GeneID" id="79313917"/>
<proteinExistence type="predicted"/>
<name>A0ABD6A7L6_9EURY</name>
<protein>
    <recommendedName>
        <fullName evidence="2">C2H2-type domain-containing protein</fullName>
    </recommendedName>
</protein>
<sequence>MTPTTSPIPTDVPDGASPARCPYCDRPFPDERLRALHVGERHARECTDEERAAAAAAADDEADDLFVYHLKVIAAIVLVVFGLAYTYAFVLA</sequence>
<evidence type="ECO:0000313" key="3">
    <source>
        <dbReference type="EMBL" id="MFC7316365.1"/>
    </source>
</evidence>
<organism evidence="3 4">
    <name type="scientific">Halomarina halobia</name>
    <dbReference type="NCBI Taxonomy" id="3033386"/>
    <lineage>
        <taxon>Archaea</taxon>
        <taxon>Methanobacteriati</taxon>
        <taxon>Methanobacteriota</taxon>
        <taxon>Stenosarchaea group</taxon>
        <taxon>Halobacteria</taxon>
        <taxon>Halobacteriales</taxon>
        <taxon>Natronomonadaceae</taxon>
        <taxon>Halomarina</taxon>
    </lineage>
</organism>
<accession>A0ABD6A7L6</accession>
<dbReference type="InterPro" id="IPR055833">
    <property type="entry name" value="DUF7410"/>
</dbReference>
<gene>
    <name evidence="3" type="ORF">ACFQPE_06080</name>
</gene>
<dbReference type="Proteomes" id="UP001596547">
    <property type="component" value="Unassembled WGS sequence"/>
</dbReference>
<dbReference type="AlphaFoldDB" id="A0ABD6A7L6"/>
<evidence type="ECO:0000313" key="4">
    <source>
        <dbReference type="Proteomes" id="UP001596547"/>
    </source>
</evidence>
<reference evidence="3 4" key="1">
    <citation type="journal article" date="2019" name="Int. J. Syst. Evol. Microbiol.">
        <title>The Global Catalogue of Microorganisms (GCM) 10K type strain sequencing project: providing services to taxonomists for standard genome sequencing and annotation.</title>
        <authorList>
            <consortium name="The Broad Institute Genomics Platform"/>
            <consortium name="The Broad Institute Genome Sequencing Center for Infectious Disease"/>
            <person name="Wu L."/>
            <person name="Ma J."/>
        </authorList>
    </citation>
    <scope>NUCLEOTIDE SEQUENCE [LARGE SCALE GENOMIC DNA]</scope>
    <source>
        <strain evidence="3 4">PSR21</strain>
    </source>
</reference>
<comment type="caution">
    <text evidence="3">The sequence shown here is derived from an EMBL/GenBank/DDBJ whole genome shotgun (WGS) entry which is preliminary data.</text>
</comment>
<dbReference type="EMBL" id="JBHTBF010000002">
    <property type="protein sequence ID" value="MFC7316365.1"/>
    <property type="molecule type" value="Genomic_DNA"/>
</dbReference>
<evidence type="ECO:0000256" key="1">
    <source>
        <dbReference type="SAM" id="Phobius"/>
    </source>
</evidence>
<dbReference type="InterPro" id="IPR013087">
    <property type="entry name" value="Znf_C2H2_type"/>
</dbReference>
<dbReference type="RefSeq" id="WP_276304377.1">
    <property type="nucleotide sequence ID" value="NZ_CP119992.1"/>
</dbReference>
<keyword evidence="4" id="KW-1185">Reference proteome</keyword>